<gene>
    <name evidence="3" type="primary">F52C9.5</name>
    <name evidence="3" type="ORF">Tcan_09481</name>
</gene>
<feature type="domain" description="Apple" evidence="2">
    <location>
        <begin position="179"/>
        <end position="270"/>
    </location>
</feature>
<keyword evidence="1" id="KW-0732">Signal</keyword>
<dbReference type="InterPro" id="IPR052774">
    <property type="entry name" value="Celegans_DevNeuronal_Protein"/>
</dbReference>
<evidence type="ECO:0000256" key="1">
    <source>
        <dbReference type="SAM" id="SignalP"/>
    </source>
</evidence>
<comment type="caution">
    <text evidence="3">The sequence shown here is derived from an EMBL/GenBank/DDBJ whole genome shotgun (WGS) entry which is preliminary data.</text>
</comment>
<evidence type="ECO:0000313" key="4">
    <source>
        <dbReference type="Proteomes" id="UP000031036"/>
    </source>
</evidence>
<proteinExistence type="predicted"/>
<evidence type="ECO:0000313" key="3">
    <source>
        <dbReference type="EMBL" id="KHN81826.1"/>
    </source>
</evidence>
<feature type="signal peptide" evidence="1">
    <location>
        <begin position="1"/>
        <end position="36"/>
    </location>
</feature>
<dbReference type="InterPro" id="IPR003609">
    <property type="entry name" value="Pan_app"/>
</dbReference>
<keyword evidence="4" id="KW-1185">Reference proteome</keyword>
<sequence length="663" mass="74894">MFTNQLRIALILRPKPMWLVASLQALLALCVILSRGAKDECLKSYSNLLLTCARPFQSQLSSTEEHCRRLCIASYPRSRSCQYDSFSEGIDSSCDPSMIPSIGFVFLVPLRNCSNSSEKFPTLIASHLASDSPLPSFGSSFPQTSPTFLPIEASRPYYSSKDGFHQHFKPQLRHPMSDCSPSYTPRFEIVDGIEVVAEGIAKLFVSTPQACMYACGMNMLLDGTPLTMLCHSAQFERMNARCTLFDVSISPTGSAQYNPNVDVIYFEKICISACSQLLDGTPLTMLCHSAQFERMNARCTLFDVSISPTGSAQYNPNVDVIYFEKICISENAANHCRGTLRRVPQYVLLSHASAVVDAPTHSSCIEKCMVAPVEFGFECRSAIHFYEVPTANCILNVHSARTRPPFFVVEKRQKVDYIEMSDCQARQKDLPWTEWSDCDEESGVRWRQRNCTSCSSEVEQLPCFSATTFQKQFAQLVHEQDISESGQRFVEIDNAITEQRIPHNSSDQKYVKQILPTFQSASDRSSNLIQGNEIHFFGPPFHNLSADGTHQKRFLPTLLTHFSQHGKRIMSPSCLCIRAVRGVFMSVHLYMPVLWHLRIREAAAMKFGKDHLSFTSIPRKIRDKVWFLGGRCSIKNSWGDIWMETVGQRSNCLWFNISEQNQN</sequence>
<dbReference type="PROSITE" id="PS50948">
    <property type="entry name" value="PAN"/>
    <property type="match status" value="2"/>
</dbReference>
<evidence type="ECO:0000259" key="2">
    <source>
        <dbReference type="PROSITE" id="PS50948"/>
    </source>
</evidence>
<dbReference type="Proteomes" id="UP000031036">
    <property type="component" value="Unassembled WGS sequence"/>
</dbReference>
<feature type="chain" id="PRO_5002077176" evidence="1">
    <location>
        <begin position="37"/>
        <end position="663"/>
    </location>
</feature>
<reference evidence="3 4" key="1">
    <citation type="submission" date="2014-11" db="EMBL/GenBank/DDBJ databases">
        <title>Genetic blueprint of the zoonotic pathogen Toxocara canis.</title>
        <authorList>
            <person name="Zhu X.-Q."/>
            <person name="Korhonen P.K."/>
            <person name="Cai H."/>
            <person name="Young N.D."/>
            <person name="Nejsum P."/>
            <person name="von Samson-Himmelstjerna G."/>
            <person name="Boag P.R."/>
            <person name="Tan P."/>
            <person name="Li Q."/>
            <person name="Min J."/>
            <person name="Yang Y."/>
            <person name="Wang X."/>
            <person name="Fang X."/>
            <person name="Hall R.S."/>
            <person name="Hofmann A."/>
            <person name="Sternberg P.W."/>
            <person name="Jex A.R."/>
            <person name="Gasser R.B."/>
        </authorList>
    </citation>
    <scope>NUCLEOTIDE SEQUENCE [LARGE SCALE GENOMIC DNA]</scope>
    <source>
        <strain evidence="3">PN_DK_2014</strain>
    </source>
</reference>
<dbReference type="Gene3D" id="3.50.4.10">
    <property type="entry name" value="Hepatocyte Growth Factor"/>
    <property type="match status" value="1"/>
</dbReference>
<dbReference type="Pfam" id="PF00024">
    <property type="entry name" value="PAN_1"/>
    <property type="match status" value="2"/>
</dbReference>
<organism evidence="3 4">
    <name type="scientific">Toxocara canis</name>
    <name type="common">Canine roundworm</name>
    <dbReference type="NCBI Taxonomy" id="6265"/>
    <lineage>
        <taxon>Eukaryota</taxon>
        <taxon>Metazoa</taxon>
        <taxon>Ecdysozoa</taxon>
        <taxon>Nematoda</taxon>
        <taxon>Chromadorea</taxon>
        <taxon>Rhabditida</taxon>
        <taxon>Spirurina</taxon>
        <taxon>Ascaridomorpha</taxon>
        <taxon>Ascaridoidea</taxon>
        <taxon>Toxocaridae</taxon>
        <taxon>Toxocara</taxon>
    </lineage>
</organism>
<dbReference type="GO" id="GO:0009653">
    <property type="term" value="P:anatomical structure morphogenesis"/>
    <property type="evidence" value="ECO:0007669"/>
    <property type="project" value="TreeGrafter"/>
</dbReference>
<accession>A0A0B2VE70</accession>
<dbReference type="SMART" id="SM00473">
    <property type="entry name" value="PAN_AP"/>
    <property type="match status" value="2"/>
</dbReference>
<dbReference type="EMBL" id="JPKZ01001450">
    <property type="protein sequence ID" value="KHN81826.1"/>
    <property type="molecule type" value="Genomic_DNA"/>
</dbReference>
<name>A0A0B2VE70_TOXCA</name>
<protein>
    <submittedName>
        <fullName evidence="3">Uncharacterized protein F52C9.5</fullName>
    </submittedName>
</protein>
<dbReference type="SUPFAM" id="SSF57414">
    <property type="entry name" value="Hairpin loop containing domain-like"/>
    <property type="match status" value="3"/>
</dbReference>
<feature type="domain" description="Apple" evidence="2">
    <location>
        <begin position="336"/>
        <end position="423"/>
    </location>
</feature>
<dbReference type="PANTHER" id="PTHR47327:SF21">
    <property type="entry name" value="APPLE DOMAIN-CONTAINING PROTEIN"/>
    <property type="match status" value="1"/>
</dbReference>
<dbReference type="OrthoDB" id="5814086at2759"/>
<dbReference type="PANTHER" id="PTHR47327">
    <property type="entry name" value="FI18240P1-RELATED"/>
    <property type="match status" value="1"/>
</dbReference>
<dbReference type="AlphaFoldDB" id="A0A0B2VE70"/>